<dbReference type="PANTHER" id="PTHR42673">
    <property type="entry name" value="MALEYLACETOACETATE ISOMERASE"/>
    <property type="match status" value="1"/>
</dbReference>
<dbReference type="GO" id="GO:0016034">
    <property type="term" value="F:maleylacetoacetate isomerase activity"/>
    <property type="evidence" value="ECO:0007669"/>
    <property type="project" value="UniProtKB-EC"/>
</dbReference>
<dbReference type="SFLD" id="SFLDG00358">
    <property type="entry name" value="Main_(cytGST)"/>
    <property type="match status" value="1"/>
</dbReference>
<dbReference type="RefSeq" id="WP_018304765.1">
    <property type="nucleotide sequence ID" value="NZ_KB902315.1"/>
</dbReference>
<dbReference type="InterPro" id="IPR036249">
    <property type="entry name" value="Thioredoxin-like_sf"/>
</dbReference>
<evidence type="ECO:0000259" key="2">
    <source>
        <dbReference type="PROSITE" id="PS50404"/>
    </source>
</evidence>
<feature type="domain" description="GST N-terminal" evidence="2">
    <location>
        <begin position="1"/>
        <end position="82"/>
    </location>
</feature>
<dbReference type="Pfam" id="PF13409">
    <property type="entry name" value="GST_N_2"/>
    <property type="match status" value="1"/>
</dbReference>
<dbReference type="InterPro" id="IPR010987">
    <property type="entry name" value="Glutathione-S-Trfase_C-like"/>
</dbReference>
<evidence type="ECO:0000256" key="1">
    <source>
        <dbReference type="ARBA" id="ARBA00010007"/>
    </source>
</evidence>
<name>A0A0D0QDQ4_9RHOB</name>
<protein>
    <submittedName>
        <fullName evidence="4">Maleylacetoacetate isomerase</fullName>
        <ecNumber evidence="4">5.2.1.2</ecNumber>
    </submittedName>
</protein>
<dbReference type="CDD" id="cd03042">
    <property type="entry name" value="GST_N_Zeta"/>
    <property type="match status" value="1"/>
</dbReference>
<dbReference type="PROSITE" id="PS50405">
    <property type="entry name" value="GST_CTER"/>
    <property type="match status" value="1"/>
</dbReference>
<evidence type="ECO:0000313" key="4">
    <source>
        <dbReference type="EMBL" id="KIQ69128.1"/>
    </source>
</evidence>
<keyword evidence="4" id="KW-0413">Isomerase</keyword>
<dbReference type="EMBL" id="AONG01000010">
    <property type="protein sequence ID" value="KIQ69128.1"/>
    <property type="molecule type" value="Genomic_DNA"/>
</dbReference>
<organism evidence="4 5">
    <name type="scientific">Wenxinia marina DSM 24838</name>
    <dbReference type="NCBI Taxonomy" id="1123501"/>
    <lineage>
        <taxon>Bacteria</taxon>
        <taxon>Pseudomonadati</taxon>
        <taxon>Pseudomonadota</taxon>
        <taxon>Alphaproteobacteria</taxon>
        <taxon>Rhodobacterales</taxon>
        <taxon>Roseobacteraceae</taxon>
        <taxon>Wenxinia</taxon>
    </lineage>
</organism>
<dbReference type="InterPro" id="IPR004045">
    <property type="entry name" value="Glutathione_S-Trfase_N"/>
</dbReference>
<dbReference type="SUPFAM" id="SSF47616">
    <property type="entry name" value="GST C-terminal domain-like"/>
    <property type="match status" value="1"/>
</dbReference>
<dbReference type="NCBIfam" id="TIGR01262">
    <property type="entry name" value="maiA"/>
    <property type="match status" value="1"/>
</dbReference>
<accession>A0A0D0QDQ4</accession>
<dbReference type="PROSITE" id="PS50404">
    <property type="entry name" value="GST_NTER"/>
    <property type="match status" value="1"/>
</dbReference>
<dbReference type="GO" id="GO:0006749">
    <property type="term" value="P:glutathione metabolic process"/>
    <property type="evidence" value="ECO:0007669"/>
    <property type="project" value="TreeGrafter"/>
</dbReference>
<dbReference type="Gene3D" id="1.20.1050.10">
    <property type="match status" value="1"/>
</dbReference>
<gene>
    <name evidence="4" type="ORF">Wenmar_02197</name>
</gene>
<dbReference type="GO" id="GO:0005737">
    <property type="term" value="C:cytoplasm"/>
    <property type="evidence" value="ECO:0007669"/>
    <property type="project" value="InterPro"/>
</dbReference>
<dbReference type="EC" id="5.2.1.2" evidence="4"/>
<dbReference type="InterPro" id="IPR034330">
    <property type="entry name" value="GST_Zeta_C"/>
</dbReference>
<proteinExistence type="inferred from homology"/>
<dbReference type="GO" id="GO:0006559">
    <property type="term" value="P:L-phenylalanine catabolic process"/>
    <property type="evidence" value="ECO:0007669"/>
    <property type="project" value="TreeGrafter"/>
</dbReference>
<dbReference type="STRING" id="1123501.Wenmar_02197"/>
<dbReference type="eggNOG" id="COG0625">
    <property type="taxonomic scope" value="Bacteria"/>
</dbReference>
<dbReference type="InterPro" id="IPR034333">
    <property type="entry name" value="GST_Zeta_N"/>
</dbReference>
<evidence type="ECO:0000313" key="5">
    <source>
        <dbReference type="Proteomes" id="UP000035100"/>
    </source>
</evidence>
<dbReference type="FunFam" id="1.20.1050.10:FF:000017">
    <property type="entry name" value="Maleylacetoacetate isomerase"/>
    <property type="match status" value="1"/>
</dbReference>
<dbReference type="InterPro" id="IPR036282">
    <property type="entry name" value="Glutathione-S-Trfase_C_sf"/>
</dbReference>
<dbReference type="PATRIC" id="fig|1123501.6.peg.2297"/>
<dbReference type="AlphaFoldDB" id="A0A0D0QDQ4"/>
<dbReference type="CDD" id="cd03191">
    <property type="entry name" value="GST_C_Zeta"/>
    <property type="match status" value="1"/>
</dbReference>
<comment type="similarity">
    <text evidence="1">Belongs to the GST superfamily. Zeta family.</text>
</comment>
<dbReference type="SUPFAM" id="SSF52833">
    <property type="entry name" value="Thioredoxin-like"/>
    <property type="match status" value="1"/>
</dbReference>
<dbReference type="OrthoDB" id="509852at2"/>
<feature type="domain" description="GST C-terminal" evidence="3">
    <location>
        <begin position="87"/>
        <end position="210"/>
    </location>
</feature>
<dbReference type="SFLD" id="SFLDS00019">
    <property type="entry name" value="Glutathione_Transferase_(cytos"/>
    <property type="match status" value="1"/>
</dbReference>
<sequence>MVKLYTYWRSTTAYRVRIALNLKGIAYEPVPVNLVAGEQRAADYARMNPGLGVPTLVLEDGTVLTQSMAILDWLEETAPEPPLLPRDPVARARVRAAALTIAADVHPVNNLRVTQKLKEMGHSADEATAWMNDWMTRGFTALAALIPDEGPFAFGDAPGLADICLVPQIYNARRWGCDLTPFPRLTRIEAACLALPAFAAARPEAQPDAT</sequence>
<reference evidence="4 5" key="1">
    <citation type="submission" date="2013-01" db="EMBL/GenBank/DDBJ databases">
        <authorList>
            <person name="Fiebig A."/>
            <person name="Goeker M."/>
            <person name="Klenk H.-P.P."/>
        </authorList>
    </citation>
    <scope>NUCLEOTIDE SEQUENCE [LARGE SCALE GENOMIC DNA]</scope>
    <source>
        <strain evidence="4 5">DSM 24838</strain>
    </source>
</reference>
<dbReference type="PANTHER" id="PTHR42673:SF4">
    <property type="entry name" value="MALEYLACETOACETATE ISOMERASE"/>
    <property type="match status" value="1"/>
</dbReference>
<dbReference type="InterPro" id="IPR005955">
    <property type="entry name" value="GST_Zeta"/>
</dbReference>
<dbReference type="GO" id="GO:0004364">
    <property type="term" value="F:glutathione transferase activity"/>
    <property type="evidence" value="ECO:0007669"/>
    <property type="project" value="TreeGrafter"/>
</dbReference>
<dbReference type="Proteomes" id="UP000035100">
    <property type="component" value="Unassembled WGS sequence"/>
</dbReference>
<dbReference type="Gene3D" id="3.40.30.10">
    <property type="entry name" value="Glutaredoxin"/>
    <property type="match status" value="1"/>
</dbReference>
<dbReference type="InterPro" id="IPR040079">
    <property type="entry name" value="Glutathione_S-Trfase"/>
</dbReference>
<comment type="caution">
    <text evidence="4">The sequence shown here is derived from an EMBL/GenBank/DDBJ whole genome shotgun (WGS) entry which is preliminary data.</text>
</comment>
<evidence type="ECO:0000259" key="3">
    <source>
        <dbReference type="PROSITE" id="PS50405"/>
    </source>
</evidence>
<keyword evidence="5" id="KW-1185">Reference proteome</keyword>